<evidence type="ECO:0000256" key="2">
    <source>
        <dbReference type="SAM" id="Phobius"/>
    </source>
</evidence>
<protein>
    <submittedName>
        <fullName evidence="3">Uncharacterized protein</fullName>
    </submittedName>
</protein>
<feature type="compositionally biased region" description="Low complexity" evidence="1">
    <location>
        <begin position="72"/>
        <end position="98"/>
    </location>
</feature>
<sequence length="264" mass="27504">MPQRLVPGRSRDLIRSWPFSGHLLVALALVLGTMTLGLQATDARTAAPPDQGVHVAGWAINGSGEDDSTPGADEAATPVADDDATPGADEGTPVAGGTPAAGGSGVDEDAGTYTSPAYGYSLAFSPDDWLVLGELQAAENAGRDRIDLTNEDETSTLLIEGSEEWADTDECVDVLLAEIGVDPAIIDPVEDPETGDTYEISEDGRSAVAYSASDGDEGATVLIDCRQDEGSDVIVGFTNLSLEFEDYFGVAYPAVEDILDSLEF</sequence>
<evidence type="ECO:0000256" key="1">
    <source>
        <dbReference type="SAM" id="MobiDB-lite"/>
    </source>
</evidence>
<dbReference type="AlphaFoldDB" id="A0A6J4U5W6"/>
<gene>
    <name evidence="3" type="ORF">AVDCRST_MAG33-29</name>
</gene>
<evidence type="ECO:0000313" key="3">
    <source>
        <dbReference type="EMBL" id="CAA9541248.1"/>
    </source>
</evidence>
<proteinExistence type="predicted"/>
<accession>A0A6J4U5W6</accession>
<keyword evidence="2" id="KW-1133">Transmembrane helix</keyword>
<feature type="transmembrane region" description="Helical" evidence="2">
    <location>
        <begin position="21"/>
        <end position="40"/>
    </location>
</feature>
<feature type="region of interest" description="Disordered" evidence="1">
    <location>
        <begin position="55"/>
        <end position="108"/>
    </location>
</feature>
<organism evidence="3">
    <name type="scientific">uncultured Thermomicrobiales bacterium</name>
    <dbReference type="NCBI Taxonomy" id="1645740"/>
    <lineage>
        <taxon>Bacteria</taxon>
        <taxon>Pseudomonadati</taxon>
        <taxon>Thermomicrobiota</taxon>
        <taxon>Thermomicrobia</taxon>
        <taxon>Thermomicrobiales</taxon>
        <taxon>environmental samples</taxon>
    </lineage>
</organism>
<keyword evidence="2" id="KW-0812">Transmembrane</keyword>
<reference evidence="3" key="1">
    <citation type="submission" date="2020-02" db="EMBL/GenBank/DDBJ databases">
        <authorList>
            <person name="Meier V. D."/>
        </authorList>
    </citation>
    <scope>NUCLEOTIDE SEQUENCE</scope>
    <source>
        <strain evidence="3">AVDCRST_MAG33</strain>
    </source>
</reference>
<dbReference type="EMBL" id="CADCWK010000003">
    <property type="protein sequence ID" value="CAA9541248.1"/>
    <property type="molecule type" value="Genomic_DNA"/>
</dbReference>
<keyword evidence="2" id="KW-0472">Membrane</keyword>
<name>A0A6J4U5W6_9BACT</name>